<evidence type="ECO:0000313" key="4">
    <source>
        <dbReference type="EMBL" id="GLZ79241.1"/>
    </source>
</evidence>
<dbReference type="InterPro" id="IPR005913">
    <property type="entry name" value="dTDP_dehydrorham_reduct"/>
</dbReference>
<dbReference type="SUPFAM" id="SSF51735">
    <property type="entry name" value="NAD(P)-binding Rossmann-fold domains"/>
    <property type="match status" value="1"/>
</dbReference>
<dbReference type="PANTHER" id="PTHR10491">
    <property type="entry name" value="DTDP-4-DEHYDRORHAMNOSE REDUCTASE"/>
    <property type="match status" value="1"/>
</dbReference>
<dbReference type="InterPro" id="IPR036291">
    <property type="entry name" value="NAD(P)-bd_dom_sf"/>
</dbReference>
<keyword evidence="5" id="KW-1185">Reference proteome</keyword>
<proteinExistence type="inferred from homology"/>
<dbReference type="Gene3D" id="3.90.25.10">
    <property type="entry name" value="UDP-galactose 4-epimerase, domain 1"/>
    <property type="match status" value="1"/>
</dbReference>
<comment type="pathway">
    <text evidence="2">Carbohydrate biosynthesis; dTDP-L-rhamnose biosynthesis.</text>
</comment>
<evidence type="ECO:0000259" key="3">
    <source>
        <dbReference type="Pfam" id="PF04321"/>
    </source>
</evidence>
<evidence type="ECO:0000256" key="2">
    <source>
        <dbReference type="RuleBase" id="RU364082"/>
    </source>
</evidence>
<sequence>MSGAWAVTGAAGMLGRDVLARLAGAGVPATPLTRAGLDVTDPGAVSELIGRLRPSVLVNCAAWTAVDAAETDEGAAHAVNAGAARHLAAACAATGAVMLHVSTDYVFDGTARTPYAEDAPTAPRSAYGRTKLAGELAVRELLPERGLIVRTAWLYGAGGPNFARTMLDLEATRDTVSVVDDQRGQPTWTADLADRLVRLGLAARDGHAPPGVYHGTGSGDTTWYGFAREIFRLAGADPGRVRPTTTDRFPRPAPRPAYSVLGHDRWAATGVPPVRDWREALAEAFPQLLAAARPAAPS</sequence>
<dbReference type="AlphaFoldDB" id="A0A9W6SR66"/>
<accession>A0A9W6SR66</accession>
<dbReference type="GO" id="GO:0005829">
    <property type="term" value="C:cytosol"/>
    <property type="evidence" value="ECO:0007669"/>
    <property type="project" value="TreeGrafter"/>
</dbReference>
<keyword evidence="2" id="KW-0521">NADP</keyword>
<dbReference type="GO" id="GO:0019305">
    <property type="term" value="P:dTDP-rhamnose biosynthetic process"/>
    <property type="evidence" value="ECO:0007669"/>
    <property type="project" value="TreeGrafter"/>
</dbReference>
<comment type="similarity">
    <text evidence="1 2">Belongs to the dTDP-4-dehydrorhamnose reductase family.</text>
</comment>
<dbReference type="NCBIfam" id="TIGR01214">
    <property type="entry name" value="rmlD"/>
    <property type="match status" value="1"/>
</dbReference>
<organism evidence="4 5">
    <name type="scientific">Actinorhabdospora filicis</name>
    <dbReference type="NCBI Taxonomy" id="1785913"/>
    <lineage>
        <taxon>Bacteria</taxon>
        <taxon>Bacillati</taxon>
        <taxon>Actinomycetota</taxon>
        <taxon>Actinomycetes</taxon>
        <taxon>Micromonosporales</taxon>
        <taxon>Micromonosporaceae</taxon>
        <taxon>Actinorhabdospora</taxon>
    </lineage>
</organism>
<comment type="function">
    <text evidence="2">Catalyzes the reduction of dTDP-6-deoxy-L-lyxo-4-hexulose to yield dTDP-L-rhamnose.</text>
</comment>
<dbReference type="CDD" id="cd05254">
    <property type="entry name" value="dTDP_HR_like_SDR_e"/>
    <property type="match status" value="1"/>
</dbReference>
<dbReference type="GO" id="GO:0008831">
    <property type="term" value="F:dTDP-4-dehydrorhamnose reductase activity"/>
    <property type="evidence" value="ECO:0007669"/>
    <property type="project" value="UniProtKB-EC"/>
</dbReference>
<dbReference type="Gene3D" id="3.40.50.720">
    <property type="entry name" value="NAD(P)-binding Rossmann-like Domain"/>
    <property type="match status" value="1"/>
</dbReference>
<gene>
    <name evidence="4" type="primary">rfbD</name>
    <name evidence="4" type="ORF">Afil01_40480</name>
</gene>
<keyword evidence="2" id="KW-0560">Oxidoreductase</keyword>
<feature type="domain" description="RmlD-like substrate binding" evidence="3">
    <location>
        <begin position="7"/>
        <end position="287"/>
    </location>
</feature>
<dbReference type="EMBL" id="BSTX01000002">
    <property type="protein sequence ID" value="GLZ79241.1"/>
    <property type="molecule type" value="Genomic_DNA"/>
</dbReference>
<dbReference type="EC" id="1.1.1.133" evidence="2"/>
<dbReference type="PANTHER" id="PTHR10491:SF4">
    <property type="entry name" value="METHIONINE ADENOSYLTRANSFERASE 2 SUBUNIT BETA"/>
    <property type="match status" value="1"/>
</dbReference>
<dbReference type="Pfam" id="PF04321">
    <property type="entry name" value="RmlD_sub_bind"/>
    <property type="match status" value="1"/>
</dbReference>
<protein>
    <recommendedName>
        <fullName evidence="2">dTDP-4-dehydrorhamnose reductase</fullName>
        <ecNumber evidence="2">1.1.1.133</ecNumber>
    </recommendedName>
</protein>
<dbReference type="RefSeq" id="WP_285664361.1">
    <property type="nucleotide sequence ID" value="NZ_BSTX01000002.1"/>
</dbReference>
<reference evidence="4" key="1">
    <citation type="submission" date="2023-03" db="EMBL/GenBank/DDBJ databases">
        <title>Actinorhabdospora filicis NBRC 111898.</title>
        <authorList>
            <person name="Ichikawa N."/>
            <person name="Sato H."/>
            <person name="Tonouchi N."/>
        </authorList>
    </citation>
    <scope>NUCLEOTIDE SEQUENCE</scope>
    <source>
        <strain evidence="4">NBRC 111898</strain>
    </source>
</reference>
<comment type="caution">
    <text evidence="4">The sequence shown here is derived from an EMBL/GenBank/DDBJ whole genome shotgun (WGS) entry which is preliminary data.</text>
</comment>
<evidence type="ECO:0000256" key="1">
    <source>
        <dbReference type="ARBA" id="ARBA00010944"/>
    </source>
</evidence>
<dbReference type="InterPro" id="IPR029903">
    <property type="entry name" value="RmlD-like-bd"/>
</dbReference>
<name>A0A9W6SR66_9ACTN</name>
<evidence type="ECO:0000313" key="5">
    <source>
        <dbReference type="Proteomes" id="UP001165079"/>
    </source>
</evidence>
<dbReference type="Proteomes" id="UP001165079">
    <property type="component" value="Unassembled WGS sequence"/>
</dbReference>